<dbReference type="GO" id="GO:0006357">
    <property type="term" value="P:regulation of transcription by RNA polymerase II"/>
    <property type="evidence" value="ECO:0007669"/>
    <property type="project" value="TreeGrafter"/>
</dbReference>
<keyword evidence="3" id="KW-0862">Zinc</keyword>
<dbReference type="PANTHER" id="PTHR23110:SF98">
    <property type="entry name" value="PRE-LOLA-G, ISOFORM C-RELATED"/>
    <property type="match status" value="1"/>
</dbReference>
<feature type="compositionally biased region" description="Acidic residues" evidence="5">
    <location>
        <begin position="616"/>
        <end position="625"/>
    </location>
</feature>
<dbReference type="SMART" id="SM00355">
    <property type="entry name" value="ZnF_C2H2"/>
    <property type="match status" value="2"/>
</dbReference>
<feature type="compositionally biased region" description="Basic and acidic residues" evidence="5">
    <location>
        <begin position="413"/>
        <end position="425"/>
    </location>
</feature>
<evidence type="ECO:0000313" key="8">
    <source>
        <dbReference type="EnsemblMetazoa" id="ACOM031260-PA.1"/>
    </source>
</evidence>
<feature type="compositionally biased region" description="Low complexity" evidence="5">
    <location>
        <begin position="756"/>
        <end position="774"/>
    </location>
</feature>
<name>A0A8W7PHK1_ANOCL</name>
<feature type="compositionally biased region" description="Basic and acidic residues" evidence="5">
    <location>
        <begin position="528"/>
        <end position="554"/>
    </location>
</feature>
<feature type="compositionally biased region" description="Polar residues" evidence="5">
    <location>
        <begin position="451"/>
        <end position="478"/>
    </location>
</feature>
<dbReference type="PROSITE" id="PS50157">
    <property type="entry name" value="ZINC_FINGER_C2H2_2"/>
    <property type="match status" value="1"/>
</dbReference>
<evidence type="ECO:0000259" key="6">
    <source>
        <dbReference type="PROSITE" id="PS50097"/>
    </source>
</evidence>
<dbReference type="InterPro" id="IPR044822">
    <property type="entry name" value="Myb_DNA-bind_4"/>
</dbReference>
<feature type="domain" description="C2H2-type" evidence="7">
    <location>
        <begin position="789"/>
        <end position="817"/>
    </location>
</feature>
<dbReference type="EnsemblMetazoa" id="ACOM031260-RA">
    <property type="protein sequence ID" value="ACOM031260-PA.1"/>
    <property type="gene ID" value="ACOM031260"/>
</dbReference>
<evidence type="ECO:0000256" key="5">
    <source>
        <dbReference type="SAM" id="MobiDB-lite"/>
    </source>
</evidence>
<dbReference type="Gene3D" id="3.30.160.60">
    <property type="entry name" value="Classic Zinc Finger"/>
    <property type="match status" value="1"/>
</dbReference>
<feature type="compositionally biased region" description="Low complexity" evidence="5">
    <location>
        <begin position="676"/>
        <end position="685"/>
    </location>
</feature>
<organism evidence="8">
    <name type="scientific">Anopheles coluzzii</name>
    <name type="common">African malaria mosquito</name>
    <dbReference type="NCBI Taxonomy" id="1518534"/>
    <lineage>
        <taxon>Eukaryota</taxon>
        <taxon>Metazoa</taxon>
        <taxon>Ecdysozoa</taxon>
        <taxon>Arthropoda</taxon>
        <taxon>Hexapoda</taxon>
        <taxon>Insecta</taxon>
        <taxon>Pterygota</taxon>
        <taxon>Neoptera</taxon>
        <taxon>Endopterygota</taxon>
        <taxon>Diptera</taxon>
        <taxon>Nematocera</taxon>
        <taxon>Culicoidea</taxon>
        <taxon>Culicidae</taxon>
        <taxon>Anophelinae</taxon>
        <taxon>Anopheles</taxon>
    </lineage>
</organism>
<evidence type="ECO:0000256" key="4">
    <source>
        <dbReference type="SAM" id="Coils"/>
    </source>
</evidence>
<evidence type="ECO:0000256" key="2">
    <source>
        <dbReference type="ARBA" id="ARBA00023242"/>
    </source>
</evidence>
<dbReference type="GO" id="GO:0008270">
    <property type="term" value="F:zinc ion binding"/>
    <property type="evidence" value="ECO:0007669"/>
    <property type="project" value="UniProtKB-KW"/>
</dbReference>
<accession>A0A8W7PHK1</accession>
<feature type="compositionally biased region" description="Basic and acidic residues" evidence="5">
    <location>
        <begin position="686"/>
        <end position="711"/>
    </location>
</feature>
<dbReference type="InterPro" id="IPR013087">
    <property type="entry name" value="Znf_C2H2_type"/>
</dbReference>
<feature type="compositionally biased region" description="Acidic residues" evidence="5">
    <location>
        <begin position="257"/>
        <end position="274"/>
    </location>
</feature>
<comment type="subcellular location">
    <subcellularLocation>
        <location evidence="1">Nucleus</location>
    </subcellularLocation>
</comment>
<dbReference type="InterPro" id="IPR011333">
    <property type="entry name" value="SKP1/BTB/POZ_sf"/>
</dbReference>
<evidence type="ECO:0000256" key="1">
    <source>
        <dbReference type="ARBA" id="ARBA00004123"/>
    </source>
</evidence>
<keyword evidence="2" id="KW-0539">Nucleus</keyword>
<evidence type="ECO:0000256" key="3">
    <source>
        <dbReference type="PROSITE-ProRule" id="PRU00042"/>
    </source>
</evidence>
<dbReference type="SUPFAM" id="SSF54695">
    <property type="entry name" value="POZ domain"/>
    <property type="match status" value="1"/>
</dbReference>
<proteinExistence type="predicted"/>
<dbReference type="GO" id="GO:0003006">
    <property type="term" value="P:developmental process involved in reproduction"/>
    <property type="evidence" value="ECO:0007669"/>
    <property type="project" value="UniProtKB-ARBA"/>
</dbReference>
<feature type="region of interest" description="Disordered" evidence="5">
    <location>
        <begin position="743"/>
        <end position="779"/>
    </location>
</feature>
<feature type="domain" description="BTB" evidence="6">
    <location>
        <begin position="318"/>
        <end position="392"/>
    </location>
</feature>
<dbReference type="AlphaFoldDB" id="A0A8W7PHK1"/>
<reference evidence="8" key="1">
    <citation type="submission" date="2022-08" db="UniProtKB">
        <authorList>
            <consortium name="EnsemblMetazoa"/>
        </authorList>
    </citation>
    <scope>IDENTIFICATION</scope>
</reference>
<dbReference type="PROSITE" id="PS00028">
    <property type="entry name" value="ZINC_FINGER_C2H2_1"/>
    <property type="match status" value="2"/>
</dbReference>
<dbReference type="PROSITE" id="PS50097">
    <property type="entry name" value="BTB"/>
    <property type="match status" value="1"/>
</dbReference>
<dbReference type="InterPro" id="IPR000210">
    <property type="entry name" value="BTB/POZ_dom"/>
</dbReference>
<dbReference type="VEuPathDB" id="VectorBase:ACON2_035837"/>
<keyword evidence="3" id="KW-0479">Metal-binding</keyword>
<feature type="compositionally biased region" description="Acidic residues" evidence="5">
    <location>
        <begin position="569"/>
        <end position="592"/>
    </location>
</feature>
<dbReference type="GO" id="GO:0048513">
    <property type="term" value="P:animal organ development"/>
    <property type="evidence" value="ECO:0007669"/>
    <property type="project" value="UniProtKB-ARBA"/>
</dbReference>
<dbReference type="InterPro" id="IPR051095">
    <property type="entry name" value="Dros_DevTransReg"/>
</dbReference>
<dbReference type="SMART" id="SM00225">
    <property type="entry name" value="BTB"/>
    <property type="match status" value="1"/>
</dbReference>
<keyword evidence="3" id="KW-0863">Zinc-finger</keyword>
<feature type="compositionally biased region" description="Acidic residues" evidence="5">
    <location>
        <begin position="599"/>
        <end position="608"/>
    </location>
</feature>
<dbReference type="Gene3D" id="3.30.710.10">
    <property type="entry name" value="Potassium Channel Kv1.1, Chain A"/>
    <property type="match status" value="1"/>
</dbReference>
<feature type="compositionally biased region" description="Low complexity" evidence="5">
    <location>
        <begin position="641"/>
        <end position="654"/>
    </location>
</feature>
<dbReference type="GO" id="GO:0048468">
    <property type="term" value="P:cell development"/>
    <property type="evidence" value="ECO:0007669"/>
    <property type="project" value="UniProtKB-ARBA"/>
</dbReference>
<dbReference type="Pfam" id="PF13837">
    <property type="entry name" value="Myb_DNA-bind_4"/>
    <property type="match status" value="1"/>
</dbReference>
<sequence length="869" mass="97748">LFGVVAVVEPRAQKIKTMRRVIKTKNRWTAAQLELLCDVWEKYYPSLKVGRGNEEIYALMVRELQEEGFLDATVKDIRGRIHNLSGKFRKEANRVAMTGEPSQWLLYSKIEKFFEYEIPVEYKSVDPPVYDMCEYLDVNIEMADTIASHQSHRERQASRQAPTEAHAIDDELMDFAELEELNEELNEESAEQEVRPEQEVLAEEVVIEHEDAASTVAEEPPNAASASSLPDDKPATEQDPPTRTEPKQPEADKSNDESDESADDTDGTDSDSSFDFELPVSPSSKSPQHSQVFHFNGSYRHAAMESFLSQLYSNQLYADVMLITCNDGVTCVMPAHRMVLANFSEFFSSILGALKPNTNGSPLTVLLQPDISQPVMQLLLQFMYTGKVSVTQELIGDFLRCGHVLRVRGVWSEEKEGSSDVERPVRTAPSKRQPASHSDSEGSAVDEFDRSTVTSVPQASTASNASEPKSVSSSTQEFSDADTLTPHQRPTQKRRNRKLIKIIKRMRYSSDDELDEVEVSSNVGFDLLRSDSETEEGDRVAKRDKELEGKGVAEDKEETEDGKSIDDRDTFDDYDDDEEDEDDDDEDDEDDDSQRTEDEKDEDDDFDEEKSLYIDTGDDDMDTDFDGNSSIVNGKQSVSNPSTAITTPEPTAAARLQTISANDDGVDSTDPTKRPANSNNNNNARSRSESREVSVHEESTQANDGQDRLAREPAITIKTKVKLPLQTSEVRRALQTIPACTSVQQLSSHKQPHSPPEQLSQSQLSPSSGSSEKQSTSRKQFVPSLRPWYGCRICGKRYPLSEEWLQHVVYQHASDERLMNGENNPDARPKTILRCDLCGKCLSTKYDWVQHIVRKHTERTSCHNSFRVF</sequence>
<feature type="compositionally biased region" description="Polar residues" evidence="5">
    <location>
        <begin position="628"/>
        <end position="640"/>
    </location>
</feature>
<feature type="coiled-coil region" evidence="4">
    <location>
        <begin position="168"/>
        <end position="195"/>
    </location>
</feature>
<feature type="region of interest" description="Disordered" evidence="5">
    <location>
        <begin position="211"/>
        <end position="289"/>
    </location>
</feature>
<keyword evidence="4" id="KW-0175">Coiled coil</keyword>
<feature type="region of interest" description="Disordered" evidence="5">
    <location>
        <begin position="413"/>
        <end position="498"/>
    </location>
</feature>
<dbReference type="PANTHER" id="PTHR23110">
    <property type="entry name" value="BTB DOMAIN TRANSCRIPTION FACTOR"/>
    <property type="match status" value="1"/>
</dbReference>
<evidence type="ECO:0000259" key="7">
    <source>
        <dbReference type="PROSITE" id="PS50157"/>
    </source>
</evidence>
<feature type="region of interest" description="Disordered" evidence="5">
    <location>
        <begin position="511"/>
        <end position="713"/>
    </location>
</feature>
<dbReference type="GO" id="GO:0005634">
    <property type="term" value="C:nucleus"/>
    <property type="evidence" value="ECO:0007669"/>
    <property type="project" value="UniProtKB-SubCell"/>
</dbReference>
<dbReference type="Pfam" id="PF00651">
    <property type="entry name" value="BTB"/>
    <property type="match status" value="1"/>
</dbReference>
<feature type="compositionally biased region" description="Basic and acidic residues" evidence="5">
    <location>
        <begin position="230"/>
        <end position="256"/>
    </location>
</feature>
<protein>
    <recommendedName>
        <fullName evidence="9">BTB domain-containing protein</fullName>
    </recommendedName>
</protein>
<evidence type="ECO:0008006" key="9">
    <source>
        <dbReference type="Google" id="ProtNLM"/>
    </source>
</evidence>
<dbReference type="Proteomes" id="UP000075882">
    <property type="component" value="Unassembled WGS sequence"/>
</dbReference>